<reference evidence="3" key="1">
    <citation type="journal article" date="2014" name="Int. J. Syst. Evol. Microbiol.">
        <title>Complete genome sequence of Corynebacterium casei LMG S-19264T (=DSM 44701T), isolated from a smear-ripened cheese.</title>
        <authorList>
            <consortium name="US DOE Joint Genome Institute (JGI-PGF)"/>
            <person name="Walter F."/>
            <person name="Albersmeier A."/>
            <person name="Kalinowski J."/>
            <person name="Ruckert C."/>
        </authorList>
    </citation>
    <scope>NUCLEOTIDE SEQUENCE</scope>
    <source>
        <strain evidence="3">CGMCC 1.15254</strain>
    </source>
</reference>
<evidence type="ECO:0000256" key="1">
    <source>
        <dbReference type="SAM" id="SignalP"/>
    </source>
</evidence>
<feature type="chain" id="PRO_5037111682" evidence="1">
    <location>
        <begin position="19"/>
        <end position="357"/>
    </location>
</feature>
<evidence type="ECO:0000259" key="2">
    <source>
        <dbReference type="Pfam" id="PF22807"/>
    </source>
</evidence>
<comment type="caution">
    <text evidence="3">The sequence shown here is derived from an EMBL/GenBank/DDBJ whole genome shotgun (WGS) entry which is preliminary data.</text>
</comment>
<dbReference type="InterPro" id="IPR054539">
    <property type="entry name" value="Beta-prop_PDH"/>
</dbReference>
<dbReference type="AlphaFoldDB" id="A0A917BZH5"/>
<dbReference type="Proteomes" id="UP000632498">
    <property type="component" value="Unassembled WGS sequence"/>
</dbReference>
<dbReference type="PANTHER" id="PTHR33546">
    <property type="entry name" value="LARGE, MULTIFUNCTIONAL SECRETED PROTEIN-RELATED"/>
    <property type="match status" value="1"/>
</dbReference>
<feature type="signal peptide" evidence="1">
    <location>
        <begin position="1"/>
        <end position="18"/>
    </location>
</feature>
<organism evidence="3 4">
    <name type="scientific">Terasakiella brassicae</name>
    <dbReference type="NCBI Taxonomy" id="1634917"/>
    <lineage>
        <taxon>Bacteria</taxon>
        <taxon>Pseudomonadati</taxon>
        <taxon>Pseudomonadota</taxon>
        <taxon>Alphaproteobacteria</taxon>
        <taxon>Rhodospirillales</taxon>
        <taxon>Terasakiellaceae</taxon>
        <taxon>Terasakiella</taxon>
    </lineage>
</organism>
<dbReference type="PANTHER" id="PTHR33546:SF1">
    <property type="entry name" value="LARGE, MULTIFUNCTIONAL SECRETED PROTEIN"/>
    <property type="match status" value="1"/>
</dbReference>
<dbReference type="SUPFAM" id="SSF50952">
    <property type="entry name" value="Soluble quinoprotein glucose dehydrogenase"/>
    <property type="match status" value="1"/>
</dbReference>
<protein>
    <submittedName>
        <fullName evidence="3">Sorbosone dehydrogenase</fullName>
    </submittedName>
</protein>
<dbReference type="InterPro" id="IPR011041">
    <property type="entry name" value="Quinoprot_gluc/sorb_DH_b-prop"/>
</dbReference>
<accession>A0A917BZH5</accession>
<reference evidence="3" key="2">
    <citation type="submission" date="2020-09" db="EMBL/GenBank/DDBJ databases">
        <authorList>
            <person name="Sun Q."/>
            <person name="Zhou Y."/>
        </authorList>
    </citation>
    <scope>NUCLEOTIDE SEQUENCE</scope>
    <source>
        <strain evidence="3">CGMCC 1.15254</strain>
    </source>
</reference>
<evidence type="ECO:0000313" key="3">
    <source>
        <dbReference type="EMBL" id="GGF63268.1"/>
    </source>
</evidence>
<keyword evidence="1" id="KW-0732">Signal</keyword>
<proteinExistence type="predicted"/>
<dbReference type="EMBL" id="BMHV01000010">
    <property type="protein sequence ID" value="GGF63268.1"/>
    <property type="molecule type" value="Genomic_DNA"/>
</dbReference>
<feature type="domain" description="Pyrroloquinoline quinone-dependent pyranose dehydrogenase beta-propeller" evidence="2">
    <location>
        <begin position="247"/>
        <end position="355"/>
    </location>
</feature>
<keyword evidence="4" id="KW-1185">Reference proteome</keyword>
<evidence type="ECO:0000313" key="4">
    <source>
        <dbReference type="Proteomes" id="UP000632498"/>
    </source>
</evidence>
<dbReference type="Pfam" id="PF22807">
    <property type="entry name" value="TrAA12"/>
    <property type="match status" value="1"/>
</dbReference>
<dbReference type="InterPro" id="IPR011042">
    <property type="entry name" value="6-blade_b-propeller_TolB-like"/>
</dbReference>
<sequence length="357" mass="40144">MKICLFLVTLFASFSAFANPILPDGFRLNTFAYIPGARTLVGVPQLGVVFVGTRESSIYAILDENRDGKAEEVRLLSSNLTVPNGLAWKDGFLYVIEQHRLIRYEIGTRLPENLPNPEILFDQFPNKRWHGWRYGVFGPDGGLYVSIGTPCNICRTRRMEGTILRFDPDTWVPVVFARGIRNSVGLAFDPVTRDLFFTDNGADNMGDDIPADELNRAPVAGLHFGYPYFGGGQSRVSDFIDETPPANRPPVHAFQAHVAPLGLEFYTGTRFPERFTRGLFVAQHGSWNRSAPVGYRISFHPFDVRGNIAGEEIFIDGFLDQDDHPIARPVDLEQWADGRMLISDDYEGTVFILDYEE</sequence>
<dbReference type="Gene3D" id="2.120.10.30">
    <property type="entry name" value="TolB, C-terminal domain"/>
    <property type="match status" value="1"/>
</dbReference>
<name>A0A917BZH5_9PROT</name>
<gene>
    <name evidence="3" type="ORF">GCM10011332_16510</name>
</gene>